<dbReference type="Gene3D" id="1.10.10.1600">
    <property type="entry name" value="Bacterial DNA polymerase III alpha subunit, thumb domain"/>
    <property type="match status" value="1"/>
</dbReference>
<dbReference type="GO" id="GO:0008408">
    <property type="term" value="F:3'-5' exonuclease activity"/>
    <property type="evidence" value="ECO:0007669"/>
    <property type="project" value="InterPro"/>
</dbReference>
<dbReference type="NCBIfam" id="TIGR00594">
    <property type="entry name" value="polc"/>
    <property type="match status" value="1"/>
</dbReference>
<dbReference type="Pfam" id="PF07733">
    <property type="entry name" value="DNA_pol3_alpha"/>
    <property type="match status" value="1"/>
</dbReference>
<evidence type="ECO:0000259" key="10">
    <source>
        <dbReference type="SMART" id="SM00481"/>
    </source>
</evidence>
<dbReference type="InterPro" id="IPR011708">
    <property type="entry name" value="DNA_pol3_alpha_NTPase_dom"/>
</dbReference>
<sequence>MHKMAENFVHLHVHTEYSLLDGLSKVKPLVQHVKELGMDTLAITDHGAMYGAIEFYKALNKEGVKPIIGMEGYVSPEDHKLRGEGSKKRAYHILLLAKNNKGYKNLMRLSSIAHLEGYYYRPRVDHETLRKYSEGLICTSACVAGELAQNIINDDFKGAKKAIQWHLDVFGEDYYLEVQNHEYEKYINEASDQEIREELRKQSAAEKKMDEGVVKLSREYGVPIIATNDAHYIKKEDANAQDALVCVSTGKNVSDIKRLRFIDSPSFYITSPEEMRRLFPKLPEALDNTRKLADKCNLEIETGKFYFPEVVMEGKKSVEATLRESAKKGLKEKYNKVTKELTERLEYELKVICEKGYAAYFLIFQDMAKWAKKRRIPINTRGSAAGSLVSFSLGITTVDPIKYGLPFERFLNPFRPSAPDIDMDIADDKREEMLAYLRKKYGQDKVAQICTFGRMLAKGSVRDIARVLGYPYEIGDRISKLIPMGSQGFPMTIARALQDSKELKNLYDSDRDAKKIIEMAKQVEGNARHISVHAAGVVISPTELNDFVPIQKEPSGDKIITQYEMHACEDIGLVKLDILGIRNLSILREAVERVRKERNITVDLTTIPLDDKATYDMLARGDTMGTFQMSGSGMTRYLVELKPESVEDLMIMVALFRPGPMKNIDEYIARKHGKKEVTYYHPKMKKFLDKSLGVLVYQDDLLYTALELAGYDWEEVDKFRKAVGKKIPEEMAKQHEIFVKGCISHSKMTKEEAEGLWKLFEPFQGYGFNKAHAASYGMVAYQTAYMKANYPVEFMAALLTAESNDTDKISQAVNECRRMGVNIHPPDINISNVGFKIIEDKESLGDKGILFGLSAIKNVGDAAITSILEARKEGEFVSLVDFCSRVDARKVNKKVMESLVKVGALSIFGARAAVLSKLDEIRSKVKPRSQNGQQDLFSEPSSKNEEKRAESLVIHKIESEIEEFKEEEINVFERELLGLSLSAQPIEERIGGLGEYSSHRVIDLVELTNSGESVSVAGMICSVRVVTTRSSGAKMAFAQIQDGTGTINLVIFPKLFNESINIWQENNILLVEGKIDTREDSRAILVNSFKTKDGLSGDNKMIIDIPKGISSKKLIMLKSILEKNPGDKPVAFMLLGPKIEVNSPLMVSWSVELSEKISNLLDYKANYKVN</sequence>
<dbReference type="PANTHER" id="PTHR32294">
    <property type="entry name" value="DNA POLYMERASE III SUBUNIT ALPHA"/>
    <property type="match status" value="1"/>
</dbReference>
<dbReference type="CDD" id="cd12113">
    <property type="entry name" value="PHP_PolIIIA_DnaE3"/>
    <property type="match status" value="1"/>
</dbReference>
<keyword evidence="6" id="KW-0235">DNA replication</keyword>
<dbReference type="InterPro" id="IPR029460">
    <property type="entry name" value="DNAPol_HHH"/>
</dbReference>
<dbReference type="GO" id="GO:0005737">
    <property type="term" value="C:cytoplasm"/>
    <property type="evidence" value="ECO:0007669"/>
    <property type="project" value="UniProtKB-SubCell"/>
</dbReference>
<dbReference type="NCBIfam" id="NF004226">
    <property type="entry name" value="PRK05673.1"/>
    <property type="match status" value="1"/>
</dbReference>
<dbReference type="PATRIC" id="fig|1618578.3.peg.581"/>
<evidence type="ECO:0000256" key="8">
    <source>
        <dbReference type="ARBA" id="ARBA00049244"/>
    </source>
</evidence>
<dbReference type="PANTHER" id="PTHR32294:SF0">
    <property type="entry name" value="DNA POLYMERASE III SUBUNIT ALPHA"/>
    <property type="match status" value="1"/>
</dbReference>
<dbReference type="InterPro" id="IPR004805">
    <property type="entry name" value="DnaE2/DnaE/PolC"/>
</dbReference>
<dbReference type="GO" id="GO:0003887">
    <property type="term" value="F:DNA-directed DNA polymerase activity"/>
    <property type="evidence" value="ECO:0007669"/>
    <property type="project" value="UniProtKB-KW"/>
</dbReference>
<dbReference type="Pfam" id="PF02811">
    <property type="entry name" value="PHP"/>
    <property type="match status" value="1"/>
</dbReference>
<comment type="subcellular location">
    <subcellularLocation>
        <location evidence="1">Cytoplasm</location>
    </subcellularLocation>
</comment>
<dbReference type="AlphaFoldDB" id="A0A0G1FQ18"/>
<evidence type="ECO:0000313" key="12">
    <source>
        <dbReference type="Proteomes" id="UP000034090"/>
    </source>
</evidence>
<gene>
    <name evidence="11" type="ORF">UV74_C0013G0233</name>
</gene>
<feature type="compositionally biased region" description="Polar residues" evidence="9">
    <location>
        <begin position="928"/>
        <end position="941"/>
    </location>
</feature>
<evidence type="ECO:0000256" key="1">
    <source>
        <dbReference type="ARBA" id="ARBA00004496"/>
    </source>
</evidence>
<evidence type="ECO:0000256" key="2">
    <source>
        <dbReference type="ARBA" id="ARBA00012417"/>
    </source>
</evidence>
<reference evidence="11 12" key="1">
    <citation type="journal article" date="2015" name="Nature">
        <title>rRNA introns, odd ribosomes, and small enigmatic genomes across a large radiation of phyla.</title>
        <authorList>
            <person name="Brown C.T."/>
            <person name="Hug L.A."/>
            <person name="Thomas B.C."/>
            <person name="Sharon I."/>
            <person name="Castelle C.J."/>
            <person name="Singh A."/>
            <person name="Wilkins M.J."/>
            <person name="Williams K.H."/>
            <person name="Banfield J.F."/>
        </authorList>
    </citation>
    <scope>NUCLEOTIDE SEQUENCE [LARGE SCALE GENOMIC DNA]</scope>
</reference>
<keyword evidence="7" id="KW-0239">DNA-directed DNA polymerase</keyword>
<feature type="domain" description="Polymerase/histidinol phosphatase N-terminal" evidence="10">
    <location>
        <begin position="9"/>
        <end position="76"/>
    </location>
</feature>
<keyword evidence="5" id="KW-0548">Nucleotidyltransferase</keyword>
<dbReference type="InterPro" id="IPR040982">
    <property type="entry name" value="DNA_pol3_finger"/>
</dbReference>
<dbReference type="EC" id="2.7.7.7" evidence="2"/>
<comment type="catalytic activity">
    <reaction evidence="8">
        <text>DNA(n) + a 2'-deoxyribonucleoside 5'-triphosphate = DNA(n+1) + diphosphate</text>
        <dbReference type="Rhea" id="RHEA:22508"/>
        <dbReference type="Rhea" id="RHEA-COMP:17339"/>
        <dbReference type="Rhea" id="RHEA-COMP:17340"/>
        <dbReference type="ChEBI" id="CHEBI:33019"/>
        <dbReference type="ChEBI" id="CHEBI:61560"/>
        <dbReference type="ChEBI" id="CHEBI:173112"/>
        <dbReference type="EC" id="2.7.7.7"/>
    </reaction>
</comment>
<dbReference type="SUPFAM" id="SSF89550">
    <property type="entry name" value="PHP domain-like"/>
    <property type="match status" value="1"/>
</dbReference>
<dbReference type="Gene3D" id="2.40.50.140">
    <property type="entry name" value="Nucleic acid-binding proteins"/>
    <property type="match status" value="1"/>
</dbReference>
<evidence type="ECO:0000256" key="3">
    <source>
        <dbReference type="ARBA" id="ARBA00019114"/>
    </source>
</evidence>
<accession>A0A0G1FQ18</accession>
<organism evidence="11 12">
    <name type="scientific">Candidatus Woesebacteria bacterium GW2011_GWB1_43_14</name>
    <dbReference type="NCBI Taxonomy" id="1618578"/>
    <lineage>
        <taxon>Bacteria</taxon>
        <taxon>Candidatus Woeseibacteriota</taxon>
    </lineage>
</organism>
<evidence type="ECO:0000256" key="4">
    <source>
        <dbReference type="ARBA" id="ARBA00022679"/>
    </source>
</evidence>
<comment type="caution">
    <text evidence="11">The sequence shown here is derived from an EMBL/GenBank/DDBJ whole genome shotgun (WGS) entry which is preliminary data.</text>
</comment>
<dbReference type="Pfam" id="PF17657">
    <property type="entry name" value="DNA_pol3_finger"/>
    <property type="match status" value="1"/>
</dbReference>
<dbReference type="SMART" id="SM00481">
    <property type="entry name" value="POLIIIAc"/>
    <property type="match status" value="1"/>
</dbReference>
<evidence type="ECO:0000256" key="9">
    <source>
        <dbReference type="SAM" id="MobiDB-lite"/>
    </source>
</evidence>
<dbReference type="GO" id="GO:0003676">
    <property type="term" value="F:nucleic acid binding"/>
    <property type="evidence" value="ECO:0007669"/>
    <property type="project" value="InterPro"/>
</dbReference>
<name>A0A0G1FQ18_9BACT</name>
<dbReference type="InterPro" id="IPR003141">
    <property type="entry name" value="Pol/His_phosphatase_N"/>
</dbReference>
<dbReference type="Gene3D" id="1.10.150.870">
    <property type="match status" value="1"/>
</dbReference>
<feature type="region of interest" description="Disordered" evidence="9">
    <location>
        <begin position="925"/>
        <end position="944"/>
    </location>
</feature>
<evidence type="ECO:0000256" key="7">
    <source>
        <dbReference type="ARBA" id="ARBA00022932"/>
    </source>
</evidence>
<dbReference type="GO" id="GO:0006260">
    <property type="term" value="P:DNA replication"/>
    <property type="evidence" value="ECO:0007669"/>
    <property type="project" value="UniProtKB-KW"/>
</dbReference>
<dbReference type="STRING" id="1618578.UV74_C0013G0233"/>
<dbReference type="InterPro" id="IPR016195">
    <property type="entry name" value="Pol/histidinol_Pase-like"/>
</dbReference>
<dbReference type="Proteomes" id="UP000034090">
    <property type="component" value="Unassembled WGS sequence"/>
</dbReference>
<dbReference type="Gene3D" id="3.20.20.140">
    <property type="entry name" value="Metal-dependent hydrolases"/>
    <property type="match status" value="1"/>
</dbReference>
<keyword evidence="4" id="KW-0808">Transferase</keyword>
<dbReference type="InterPro" id="IPR041931">
    <property type="entry name" value="DNA_pol3_alpha_thumb_dom"/>
</dbReference>
<evidence type="ECO:0000313" key="11">
    <source>
        <dbReference type="EMBL" id="KKS97111.1"/>
    </source>
</evidence>
<dbReference type="EMBL" id="LCFQ01000013">
    <property type="protein sequence ID" value="KKS97111.1"/>
    <property type="molecule type" value="Genomic_DNA"/>
</dbReference>
<dbReference type="InterPro" id="IPR004365">
    <property type="entry name" value="NA-bd_OB_tRNA"/>
</dbReference>
<dbReference type="Pfam" id="PF14579">
    <property type="entry name" value="HHH_6"/>
    <property type="match status" value="1"/>
</dbReference>
<dbReference type="InterPro" id="IPR004013">
    <property type="entry name" value="PHP_dom"/>
</dbReference>
<dbReference type="SUPFAM" id="SSF50249">
    <property type="entry name" value="Nucleic acid-binding proteins"/>
    <property type="match status" value="1"/>
</dbReference>
<protein>
    <recommendedName>
        <fullName evidence="3">DNA polymerase III subunit alpha</fullName>
        <ecNumber evidence="2">2.7.7.7</ecNumber>
    </recommendedName>
</protein>
<dbReference type="Pfam" id="PF01336">
    <property type="entry name" value="tRNA_anti-codon"/>
    <property type="match status" value="1"/>
</dbReference>
<dbReference type="CDD" id="cd04485">
    <property type="entry name" value="DnaE_OBF"/>
    <property type="match status" value="1"/>
</dbReference>
<proteinExistence type="predicted"/>
<evidence type="ECO:0000256" key="5">
    <source>
        <dbReference type="ARBA" id="ARBA00022695"/>
    </source>
</evidence>
<dbReference type="InterPro" id="IPR012340">
    <property type="entry name" value="NA-bd_OB-fold"/>
</dbReference>
<evidence type="ECO:0000256" key="6">
    <source>
        <dbReference type="ARBA" id="ARBA00022705"/>
    </source>
</evidence>